<dbReference type="OrthoDB" id="188473at2"/>
<sequence length="1940" mass="210795">MKQLWFSFLTAAAATFSSLSASTIPANYSKSFEGAQPVVGAPDLDSLNGSTSSAGEAGTANPTNPEPQTQSASSSFPGLSGHPQVVQNIVRATDGDAAKIYNLIRNHIEFQPYFGFKKDVESVWFSRRANDADQALLLVECLRAAGYTANYRFGLIFMPINEAHEWFGTDDLNSLINVTGNAGYFSGSAGGGTLYALEQIWCEATIDGVARGLSPAFKAYDEVAGLNLATAMNYTQAGLLTAAGGTETGDYAQGISEPAVNSYLQSCAMNLVQELQANHPTAAVDEIVSGRRIKKVNASTDLSDAFYSPNAYISGSYDTFVFPEPYTDWGFNGTTYRFYTLMNVAVGKVTAAGDQFTEQPFISYQGPSSDFSGKKISFTFTDTSLAEIRIDGELQAQETTLNSGNIGVAYAIFYPFTRSGVGTAFDEVRIRPIQRDSTYVYAYDNGGSGAVDFSRQAKQQIDQYRRDGLIESDQEILTETLYIMGLDWLYQFDLMLDMLSNVNNFTPIVHHTMALVQQEAGFGVDIPTTTLPISNNQSTGQNGENLAAMTLMGSAMEHGVIEQSYPDYNAVSTVRYVRENNLAGGKTFYATSANYASIQADADFIAGWTSFYRNTVFQNAVNSGSALIVPEDGNIVIDDLPGLGYFEDSTVGIAALINTGVFLNGGFATTSGQISFFDYPIPGDPTYGPDNIENPLSFEPIDMLTGAYVYDGTDLSLSGSGVRGLTFSRHYSSLAAGTDTGMGKGWSHNHQSTIIEHADTNAAFGGSTPVHAASLIASLWAVRDMMELSTSPKAWVVGSLAAYWGMAEVEDNTATLTMGRRTLPFTKLADGTFLPPAGMTGILTKDGGTGEYSLEERFDVVADFNADNKLQSITDADGKQLIYAYYASGADEGKLETVTDSYGRTLTFTYTNGLLTKVADSTGRDVDFAYTGDLLTGVTDPEDHTANYAYDAKERIETFFNKKGEIIAHNTYDAFGQVSLQIAEDDATQEWEYAFTGVLNAEINPAREFLTYTFDEKGRTTATTNGAGDTTTMAYDGQNQLVRRTDGRGNITRFEYDDRNNLRFTYDARNGASGTTYKIEQQYDAEDRMVKLIDEEGNETDYTYNAEHHLVTVTDPLLREISYTYFTSGIHDGLIKTITTPGPTTGTTHITTNAYDANGYPNSITRPDTSVVTQTFNARGDLLFAEVTTAGETNTYPVTNTYDLNRRLLTTRDDLNFGATIVYDAVGNVTSTTDRFDNESTATYSPLARLETATGADDETTFFYYDNSGRRDQITNPLNQTSNLGYDAAGRLETTSNPLSETVTQAYDGAGNRTGLTNARNKLYQFAFNANNLQESLTTPLNRVFNYTYDDRLLLKTIEEPSTQTVTYNYYDDGLLQQTVDQTGTIDFAYDAKGRLETVKEGSDTIARAYDSLDRIATFTDSQGNTIGYEYDGGNNLTKLTYPASKGDVDYEYDDAGRLTKVTDWANRETEFFYDGNSRLMEMRLPNGTKREYFYDAAGRVERLTDTHIASSIVLLDQQYKFDALGRIVEERVSPEPVPYVITPTTMTFDDDDRITNWQSGAANISPIFDDDGNMTTGVLEGLSATFIYDSRNRLTQAGSTTYAYDAEDRRISKTESGVTTTFVHDPHAPLSRLLQKTIGATTTYYVYAGGQLLYEETGGQITAYHFDSRGSTLAMTDSTGAVSNRITYGAYGEVVASTSAPGTPFLYNGAYGVQTDFNGLLHMRARYYSTELRRFINQDPIGFSGGMNMYAYAGADPINFSDPTGLIRWGQLGKATLGIVANGIGVVVGIGVAAIPEPSMATVAAGVVITGKSSYGFGANWQNFTMALVNGDPVSTGSLANDVAETISPGDPTAQKIATIADLGTDLIGGQIISKGAMSAVGKSPQAFPSITIVSVKDPTQVSKAATLFQFASVVDTGFNQLSDSFFTDFSNTPQNPLK</sequence>
<evidence type="ECO:0000256" key="1">
    <source>
        <dbReference type="ARBA" id="ARBA00022737"/>
    </source>
</evidence>
<dbReference type="Proteomes" id="UP000247099">
    <property type="component" value="Unassembled WGS sequence"/>
</dbReference>
<keyword evidence="3" id="KW-0732">Signal</keyword>
<feature type="domain" description="Transglutaminase-like" evidence="4">
    <location>
        <begin position="95"/>
        <end position="166"/>
    </location>
</feature>
<dbReference type="InterPro" id="IPR006530">
    <property type="entry name" value="YD"/>
</dbReference>
<dbReference type="SUPFAM" id="SSF54001">
    <property type="entry name" value="Cysteine proteinases"/>
    <property type="match status" value="1"/>
</dbReference>
<evidence type="ECO:0000259" key="5">
    <source>
        <dbReference type="Pfam" id="PF20148"/>
    </source>
</evidence>
<dbReference type="InterPro" id="IPR031325">
    <property type="entry name" value="RHS_repeat"/>
</dbReference>
<dbReference type="Pfam" id="PF20148">
    <property type="entry name" value="DUF6531"/>
    <property type="match status" value="1"/>
</dbReference>
<dbReference type="Gene3D" id="2.180.10.10">
    <property type="entry name" value="RHS repeat-associated core"/>
    <property type="match status" value="3"/>
</dbReference>
<feature type="chain" id="PRO_5016438587" evidence="3">
    <location>
        <begin position="22"/>
        <end position="1940"/>
    </location>
</feature>
<evidence type="ECO:0000259" key="4">
    <source>
        <dbReference type="Pfam" id="PF01841"/>
    </source>
</evidence>
<feature type="signal peptide" evidence="3">
    <location>
        <begin position="1"/>
        <end position="21"/>
    </location>
</feature>
<proteinExistence type="predicted"/>
<gene>
    <name evidence="7" type="ORF">DDZ13_09720</name>
</gene>
<dbReference type="NCBIfam" id="TIGR01643">
    <property type="entry name" value="YD_repeat_2x"/>
    <property type="match status" value="5"/>
</dbReference>
<dbReference type="RefSeq" id="WP_110131264.1">
    <property type="nucleotide sequence ID" value="NZ_QHJQ01000006.1"/>
</dbReference>
<organism evidence="7 8">
    <name type="scientific">Coraliomargarita sinensis</name>
    <dbReference type="NCBI Taxonomy" id="2174842"/>
    <lineage>
        <taxon>Bacteria</taxon>
        <taxon>Pseudomonadati</taxon>
        <taxon>Verrucomicrobiota</taxon>
        <taxon>Opitutia</taxon>
        <taxon>Puniceicoccales</taxon>
        <taxon>Coraliomargaritaceae</taxon>
        <taxon>Coraliomargarita</taxon>
    </lineage>
</organism>
<reference evidence="7 8" key="1">
    <citation type="submission" date="2018-05" db="EMBL/GenBank/DDBJ databases">
        <title>Coraliomargarita sinensis sp. nov., isolated from a marine solar saltern.</title>
        <authorList>
            <person name="Zhou L.Y."/>
        </authorList>
    </citation>
    <scope>NUCLEOTIDE SEQUENCE [LARGE SCALE GENOMIC DNA]</scope>
    <source>
        <strain evidence="7 8">WN38</strain>
    </source>
</reference>
<comment type="caution">
    <text evidence="7">The sequence shown here is derived from an EMBL/GenBank/DDBJ whole genome shotgun (WGS) entry which is preliminary data.</text>
</comment>
<keyword evidence="8" id="KW-1185">Reference proteome</keyword>
<protein>
    <submittedName>
        <fullName evidence="7">Uncharacterized protein</fullName>
    </submittedName>
</protein>
<feature type="region of interest" description="Disordered" evidence="2">
    <location>
        <begin position="43"/>
        <end position="79"/>
    </location>
</feature>
<dbReference type="PANTHER" id="PTHR32305:SF15">
    <property type="entry name" value="PROTEIN RHSA-RELATED"/>
    <property type="match status" value="1"/>
</dbReference>
<dbReference type="InterPro" id="IPR022385">
    <property type="entry name" value="Rhs_assc_core"/>
</dbReference>
<accession>A0A317ZJ26</accession>
<name>A0A317ZJ26_9BACT</name>
<dbReference type="PANTHER" id="PTHR32305">
    <property type="match status" value="1"/>
</dbReference>
<dbReference type="InterPro" id="IPR050708">
    <property type="entry name" value="T6SS_VgrG/RHS"/>
</dbReference>
<dbReference type="EMBL" id="QHJQ01000006">
    <property type="protein sequence ID" value="PXA03908.1"/>
    <property type="molecule type" value="Genomic_DNA"/>
</dbReference>
<evidence type="ECO:0000313" key="7">
    <source>
        <dbReference type="EMBL" id="PXA03908.1"/>
    </source>
</evidence>
<evidence type="ECO:0000256" key="3">
    <source>
        <dbReference type="SAM" id="SignalP"/>
    </source>
</evidence>
<evidence type="ECO:0000259" key="6">
    <source>
        <dbReference type="Pfam" id="PF25023"/>
    </source>
</evidence>
<dbReference type="InterPro" id="IPR045351">
    <property type="entry name" value="DUF6531"/>
</dbReference>
<dbReference type="InterPro" id="IPR056823">
    <property type="entry name" value="TEN-like_YD-shell"/>
</dbReference>
<dbReference type="InterPro" id="IPR038765">
    <property type="entry name" value="Papain-like_cys_pep_sf"/>
</dbReference>
<dbReference type="NCBIfam" id="TIGR03696">
    <property type="entry name" value="Rhs_assc_core"/>
    <property type="match status" value="1"/>
</dbReference>
<dbReference type="Pfam" id="PF01841">
    <property type="entry name" value="Transglut_core"/>
    <property type="match status" value="1"/>
</dbReference>
<evidence type="ECO:0000256" key="2">
    <source>
        <dbReference type="SAM" id="MobiDB-lite"/>
    </source>
</evidence>
<keyword evidence="1" id="KW-0677">Repeat</keyword>
<dbReference type="InParanoid" id="A0A317ZJ26"/>
<feature type="domain" description="Teneurin-like YD-shell" evidence="6">
    <location>
        <begin position="1471"/>
        <end position="1740"/>
    </location>
</feature>
<dbReference type="Pfam" id="PF25023">
    <property type="entry name" value="TEN_YD-shell"/>
    <property type="match status" value="1"/>
</dbReference>
<dbReference type="Pfam" id="PF05593">
    <property type="entry name" value="RHS_repeat"/>
    <property type="match status" value="4"/>
</dbReference>
<feature type="compositionally biased region" description="Polar residues" evidence="2">
    <location>
        <begin position="47"/>
        <end position="77"/>
    </location>
</feature>
<evidence type="ECO:0000313" key="8">
    <source>
        <dbReference type="Proteomes" id="UP000247099"/>
    </source>
</evidence>
<dbReference type="InterPro" id="IPR002931">
    <property type="entry name" value="Transglutaminase-like"/>
</dbReference>
<feature type="domain" description="DUF6531" evidence="5">
    <location>
        <begin position="699"/>
        <end position="755"/>
    </location>
</feature>